<dbReference type="EMBL" id="JARIHO010000022">
    <property type="protein sequence ID" value="KAJ7343862.1"/>
    <property type="molecule type" value="Genomic_DNA"/>
</dbReference>
<dbReference type="AlphaFoldDB" id="A0AAD6ZY03"/>
<keyword evidence="2" id="KW-1185">Reference proteome</keyword>
<accession>A0AAD6ZY03</accession>
<dbReference type="Proteomes" id="UP001218218">
    <property type="component" value="Unassembled WGS sequence"/>
</dbReference>
<comment type="caution">
    <text evidence="1">The sequence shown here is derived from an EMBL/GenBank/DDBJ whole genome shotgun (WGS) entry which is preliminary data.</text>
</comment>
<evidence type="ECO:0000313" key="2">
    <source>
        <dbReference type="Proteomes" id="UP001218218"/>
    </source>
</evidence>
<organism evidence="1 2">
    <name type="scientific">Mycena albidolilacea</name>
    <dbReference type="NCBI Taxonomy" id="1033008"/>
    <lineage>
        <taxon>Eukaryota</taxon>
        <taxon>Fungi</taxon>
        <taxon>Dikarya</taxon>
        <taxon>Basidiomycota</taxon>
        <taxon>Agaricomycotina</taxon>
        <taxon>Agaricomycetes</taxon>
        <taxon>Agaricomycetidae</taxon>
        <taxon>Agaricales</taxon>
        <taxon>Marasmiineae</taxon>
        <taxon>Mycenaceae</taxon>
        <taxon>Mycena</taxon>
    </lineage>
</organism>
<evidence type="ECO:0000313" key="1">
    <source>
        <dbReference type="EMBL" id="KAJ7343862.1"/>
    </source>
</evidence>
<name>A0AAD6ZY03_9AGAR</name>
<proteinExistence type="predicted"/>
<sequence>MAAQWYLKNEGEKGVSIAGMPSGGFKPLPPSCNTLRCLMYDERVTAMVHDSLGRLPQPPTLVKAPKAYQMSGENDETSTLESKLLWFKLKDHVKTCSNLEVGSNLNSSIHRAPRDPMPSGFALASIAKFKSNFSHMCPHKRSENTQSIHLNKTLGSAPVITCLLETTINPETSENTKIMGAHLCTLLSKSQPKWWAATAPRTPVSAESCANQITFVTRRPKLASCLGGPDVLL</sequence>
<gene>
    <name evidence="1" type="ORF">DFH08DRAFT_810402</name>
</gene>
<reference evidence="1" key="1">
    <citation type="submission" date="2023-03" db="EMBL/GenBank/DDBJ databases">
        <title>Massive genome expansion in bonnet fungi (Mycena s.s.) driven by repeated elements and novel gene families across ecological guilds.</title>
        <authorList>
            <consortium name="Lawrence Berkeley National Laboratory"/>
            <person name="Harder C.B."/>
            <person name="Miyauchi S."/>
            <person name="Viragh M."/>
            <person name="Kuo A."/>
            <person name="Thoen E."/>
            <person name="Andreopoulos B."/>
            <person name="Lu D."/>
            <person name="Skrede I."/>
            <person name="Drula E."/>
            <person name="Henrissat B."/>
            <person name="Morin E."/>
            <person name="Kohler A."/>
            <person name="Barry K."/>
            <person name="LaButti K."/>
            <person name="Morin E."/>
            <person name="Salamov A."/>
            <person name="Lipzen A."/>
            <person name="Mereny Z."/>
            <person name="Hegedus B."/>
            <person name="Baldrian P."/>
            <person name="Stursova M."/>
            <person name="Weitz H."/>
            <person name="Taylor A."/>
            <person name="Grigoriev I.V."/>
            <person name="Nagy L.G."/>
            <person name="Martin F."/>
            <person name="Kauserud H."/>
        </authorList>
    </citation>
    <scope>NUCLEOTIDE SEQUENCE</scope>
    <source>
        <strain evidence="1">CBHHK002</strain>
    </source>
</reference>
<protein>
    <submittedName>
        <fullName evidence="1">Uncharacterized protein</fullName>
    </submittedName>
</protein>